<keyword evidence="4" id="KW-0653">Protein transport</keyword>
<proteinExistence type="predicted"/>
<dbReference type="STRING" id="3469.A0A4Y7L5Z6"/>
<dbReference type="GO" id="GO:0015031">
    <property type="term" value="P:protein transport"/>
    <property type="evidence" value="ECO:0007669"/>
    <property type="project" value="UniProtKB-KW"/>
</dbReference>
<sequence>ALAKLEVWNNKTRDNERCEMYDNLADLYTITKATEQLKKAYVCDIIPSSERSLVSSVLLKSFHLATGVAVIPAMYEHQAGAAASSTFQLKV</sequence>
<reference evidence="5 6" key="1">
    <citation type="journal article" date="2018" name="Science">
        <title>The opium poppy genome and morphinan production.</title>
        <authorList>
            <person name="Guo L."/>
            <person name="Winzer T."/>
            <person name="Yang X."/>
            <person name="Li Y."/>
            <person name="Ning Z."/>
            <person name="He Z."/>
            <person name="Teodor R."/>
            <person name="Lu Y."/>
            <person name="Bowser T.A."/>
            <person name="Graham I.A."/>
            <person name="Ye K."/>
        </authorList>
    </citation>
    <scope>NUCLEOTIDE SEQUENCE [LARGE SCALE GENOMIC DNA]</scope>
    <source>
        <strain evidence="6">cv. HN1</strain>
        <tissue evidence="5">Leaves</tissue>
    </source>
</reference>
<dbReference type="Proteomes" id="UP000316621">
    <property type="component" value="Chromosome 10"/>
</dbReference>
<feature type="non-terminal residue" evidence="5">
    <location>
        <position position="1"/>
    </location>
</feature>
<keyword evidence="3" id="KW-0967">Endosome</keyword>
<evidence type="ECO:0000256" key="3">
    <source>
        <dbReference type="ARBA" id="ARBA00022753"/>
    </source>
</evidence>
<keyword evidence="6" id="KW-1185">Reference proteome</keyword>
<evidence type="ECO:0000256" key="1">
    <source>
        <dbReference type="ARBA" id="ARBA00004177"/>
    </source>
</evidence>
<dbReference type="EMBL" id="CM010724">
    <property type="protein sequence ID" value="RZC80963.1"/>
    <property type="molecule type" value="Genomic_DNA"/>
</dbReference>
<protein>
    <submittedName>
        <fullName evidence="5">Uncharacterized protein</fullName>
    </submittedName>
</protein>
<keyword evidence="2" id="KW-0813">Transport</keyword>
<gene>
    <name evidence="5" type="ORF">C5167_043533</name>
</gene>
<evidence type="ECO:0000313" key="5">
    <source>
        <dbReference type="EMBL" id="RZC80963.1"/>
    </source>
</evidence>
<dbReference type="InterPro" id="IPR037202">
    <property type="entry name" value="ESCRT_assembly_dom"/>
</dbReference>
<evidence type="ECO:0000313" key="6">
    <source>
        <dbReference type="Proteomes" id="UP000316621"/>
    </source>
</evidence>
<dbReference type="AlphaFoldDB" id="A0A4Y7L5Z6"/>
<evidence type="ECO:0000256" key="2">
    <source>
        <dbReference type="ARBA" id="ARBA00022448"/>
    </source>
</evidence>
<organism evidence="5 6">
    <name type="scientific">Papaver somniferum</name>
    <name type="common">Opium poppy</name>
    <dbReference type="NCBI Taxonomy" id="3469"/>
    <lineage>
        <taxon>Eukaryota</taxon>
        <taxon>Viridiplantae</taxon>
        <taxon>Streptophyta</taxon>
        <taxon>Embryophyta</taxon>
        <taxon>Tracheophyta</taxon>
        <taxon>Spermatophyta</taxon>
        <taxon>Magnoliopsida</taxon>
        <taxon>Ranunculales</taxon>
        <taxon>Papaveraceae</taxon>
        <taxon>Papaveroideae</taxon>
        <taxon>Papaver</taxon>
    </lineage>
</organism>
<dbReference type="Gene3D" id="1.20.1440.200">
    <property type="match status" value="1"/>
</dbReference>
<dbReference type="GO" id="GO:0005768">
    <property type="term" value="C:endosome"/>
    <property type="evidence" value="ECO:0007669"/>
    <property type="project" value="UniProtKB-SubCell"/>
</dbReference>
<evidence type="ECO:0000256" key="4">
    <source>
        <dbReference type="ARBA" id="ARBA00022927"/>
    </source>
</evidence>
<dbReference type="SUPFAM" id="SSF140111">
    <property type="entry name" value="Endosomal sorting complex assembly domain"/>
    <property type="match status" value="1"/>
</dbReference>
<comment type="subcellular location">
    <subcellularLocation>
        <location evidence="1">Endosome</location>
    </subcellularLocation>
</comment>
<name>A0A4Y7L5Z6_PAPSO</name>
<dbReference type="Gramene" id="RZC80963">
    <property type="protein sequence ID" value="RZC80963"/>
    <property type="gene ID" value="C5167_043533"/>
</dbReference>
<dbReference type="InterPro" id="IPR038358">
    <property type="entry name" value="VPS28_N_sf"/>
</dbReference>
<accession>A0A4Y7L5Z6</accession>